<proteinExistence type="predicted"/>
<reference evidence="1 2" key="1">
    <citation type="submission" date="2020-08" db="EMBL/GenBank/DDBJ databases">
        <title>Sequencing the genomes of 1000 actinobacteria strains.</title>
        <authorList>
            <person name="Klenk H.-P."/>
        </authorList>
    </citation>
    <scope>NUCLEOTIDE SEQUENCE [LARGE SCALE GENOMIC DNA]</scope>
    <source>
        <strain evidence="1 2">DSM 44598</strain>
    </source>
</reference>
<evidence type="ECO:0000313" key="2">
    <source>
        <dbReference type="Proteomes" id="UP000579647"/>
    </source>
</evidence>
<comment type="caution">
    <text evidence="1">The sequence shown here is derived from an EMBL/GenBank/DDBJ whole genome shotgun (WGS) entry which is preliminary data.</text>
</comment>
<dbReference type="RefSeq" id="WP_184366439.1">
    <property type="nucleotide sequence ID" value="NZ_BAAAKM010000084.1"/>
</dbReference>
<evidence type="ECO:0000313" key="1">
    <source>
        <dbReference type="EMBL" id="MBB5493133.1"/>
    </source>
</evidence>
<accession>A0A840WCK8</accession>
<protein>
    <submittedName>
        <fullName evidence="1">Uncharacterized protein</fullName>
    </submittedName>
</protein>
<dbReference type="AlphaFoldDB" id="A0A840WCK8"/>
<sequence length="120" mass="13537">MEQTPLPSSLQASIARIYRWALREVTEARAVPENYIRESVALSREVFGNAVAELLAQDAAETFARMFAAVGCARRGCANDATFTDATFYEESWCSRGCRQWERRNRVREQCAAEREPVAA</sequence>
<keyword evidence="2" id="KW-1185">Reference proteome</keyword>
<name>A0A840WCK8_9ACTN</name>
<dbReference type="EMBL" id="JACHDO010000001">
    <property type="protein sequence ID" value="MBB5493133.1"/>
    <property type="molecule type" value="Genomic_DNA"/>
</dbReference>
<gene>
    <name evidence="1" type="ORF">HNR07_004270</name>
</gene>
<organism evidence="1 2">
    <name type="scientific">Nocardiopsis metallicus</name>
    <dbReference type="NCBI Taxonomy" id="179819"/>
    <lineage>
        <taxon>Bacteria</taxon>
        <taxon>Bacillati</taxon>
        <taxon>Actinomycetota</taxon>
        <taxon>Actinomycetes</taxon>
        <taxon>Streptosporangiales</taxon>
        <taxon>Nocardiopsidaceae</taxon>
        <taxon>Nocardiopsis</taxon>
    </lineage>
</organism>
<dbReference type="Proteomes" id="UP000579647">
    <property type="component" value="Unassembled WGS sequence"/>
</dbReference>